<comment type="caution">
    <text evidence="1">The sequence shown here is derived from an EMBL/GenBank/DDBJ whole genome shotgun (WGS) entry which is preliminary data.</text>
</comment>
<name>A0A9P5C9U0_9HYPO</name>
<protein>
    <submittedName>
        <fullName evidence="1">Uncharacterized protein</fullName>
    </submittedName>
</protein>
<evidence type="ECO:0000313" key="1">
    <source>
        <dbReference type="EMBL" id="KAF3063127.1"/>
    </source>
</evidence>
<dbReference type="Proteomes" id="UP000801864">
    <property type="component" value="Unassembled WGS sequence"/>
</dbReference>
<proteinExistence type="predicted"/>
<gene>
    <name evidence="1" type="ORF">CFAM422_010366</name>
</gene>
<accession>A0A9P5C9U0</accession>
<organism evidence="1 2">
    <name type="scientific">Trichoderma lentiforme</name>
    <dbReference type="NCBI Taxonomy" id="1567552"/>
    <lineage>
        <taxon>Eukaryota</taxon>
        <taxon>Fungi</taxon>
        <taxon>Dikarya</taxon>
        <taxon>Ascomycota</taxon>
        <taxon>Pezizomycotina</taxon>
        <taxon>Sordariomycetes</taxon>
        <taxon>Hypocreomycetidae</taxon>
        <taxon>Hypocreales</taxon>
        <taxon>Hypocreaceae</taxon>
        <taxon>Trichoderma</taxon>
    </lineage>
</organism>
<keyword evidence="2" id="KW-1185">Reference proteome</keyword>
<sequence length="74" mass="8572">MERRPIAIYPHVERRSGEGDAILMQLQSRPCNPSHHNVAVEDLNFMRGWKWEAAGKEEEEKRRELDLRTDNGGG</sequence>
<reference evidence="1 2" key="1">
    <citation type="submission" date="2018-06" db="EMBL/GenBank/DDBJ databases">
        <title>Genome analysis of cellulolytic fungus Trichoderma lentiforme CFAM-422.</title>
        <authorList>
            <person name="Steindorff A.S."/>
            <person name="Formighieri E.F."/>
            <person name="Midorikawa G.E.O."/>
            <person name="Tamietti M.S."/>
            <person name="Ramos E.Z."/>
            <person name="Silva A.S."/>
            <person name="Bon E.P.S."/>
            <person name="Mendes T.D."/>
            <person name="Damaso M.C.T."/>
            <person name="Favaro L.C.L."/>
        </authorList>
    </citation>
    <scope>NUCLEOTIDE SEQUENCE [LARGE SCALE GENOMIC DNA]</scope>
    <source>
        <strain evidence="1 2">CFAM-422</strain>
    </source>
</reference>
<evidence type="ECO:0000313" key="2">
    <source>
        <dbReference type="Proteomes" id="UP000801864"/>
    </source>
</evidence>
<dbReference type="AlphaFoldDB" id="A0A9P5C9U0"/>
<dbReference type="EMBL" id="QLNT01000020">
    <property type="protein sequence ID" value="KAF3063127.1"/>
    <property type="molecule type" value="Genomic_DNA"/>
</dbReference>